<dbReference type="RefSeq" id="WP_085498241.1">
    <property type="nucleotide sequence ID" value="NZ_FXAZ01000008.1"/>
</dbReference>
<dbReference type="PROSITE" id="PS51272">
    <property type="entry name" value="SLH"/>
    <property type="match status" value="3"/>
</dbReference>
<dbReference type="STRING" id="1852522.SAMN06295960_4489"/>
<gene>
    <name evidence="2" type="ORF">SAMN06295960_4489</name>
</gene>
<sequence>MKKINAIIVIVTMLCSTLLTTIGLPHKTYASTTTTTTLSAISDLFQIMGSNGYDGVYTDDFSENIYVGITNDPDFGENVKNRAAIHFRLLEHKPMLSAELELSVNMIEGAQPLHPLFMDIHGSIANELQESEPSIPVADAAVPPKRYDAPLDGDQRPTHPPGHKIRIDVTDLVKGYTSLSDPDMVFILTGNELDQDSGRFFIYSNEHADPSQRPQLHITYMNNQPPTGTFTVEGGTSTNHTSVNLNISASDPDDDDIISMRFSENVSQWPDWEPFAYSKSLALSPGDGQKTIYMQVRDSQGLISQAYAMTITVDTTAPTGSISINNGATWTSDRSAALQLQAQDDAGQHNIDMRLSDASLDWTPWEPYSASYAWTLPDTDGPHTIYVEYRDSFGNVSPQTMSASIGLDRVKPTGSITINSGAIATGNKQVALQLQYHDDSSGSGVVEMRLRNETQAAGSATWEPAASTKSWTLDSGEGSKSVYAAYRDAAGNVSDEYSSVIILDETPPVVTGVQHGGLYRTSVTVHYNEGTATLNGSAFTSGSEVKDEGHHTLIVTDAAGNTTTVAFTIDTTAPTGTFMMNGDADFTNTKNVKLTLSGLSPDVKEMQVSNDLAAFDDASGWQSLPTGELPWVLETGDGEKNVYMRFRDEAGNISDIVSKTIYVLTAKPSGQVAVNNGEEWTNQSNVQLTFTGVSEHITDLQIADQDADWTAVPWTPLSASISWGLPAGDGLKTVYVRFRDAAGNISDTAQASIKLDTDAPAGEISINGGAAWATSPDVSLQFTNVSSDAVGMQVSMDNTNWPGAWSPIAPVMQWSLSAGDGEKKVYVRFKDAAGNIGQPDEASIKLDTTPPTGAVAVNNGAEWTTSRDAVLTLSAISPDAAGMQISDRVDAWPSTWTPVSLSVPWNLPAGDGTKTIFIRFKDEAGWIGQAIQAVIKLDTTPPTGLLTINHQDAWTNQTEVNLAITMEDGSEGSQTAEMRFSNNGSDWSSWEAAALAKIWSLTSGDGEKTVQVQLKDHAGLVSQQAIQASIKLDQTKPVGEIKINGGESSTSSRQVNLTLTSSDEHGSGIKDMRFSHDGKQWSSWEPAAAKKTWSLQGGSGEKRVYVQFRDHALNSSEMYSESIQYSGYSGGGYYPYPDEDNQVKISIRIDDTTYKGYKVEQTSSGDHTTVILDEAELIKALEGVKAGPAVIISLLDSSRSVILEMTAAAYERLRSKQASIMLNGGYAGYTVSLPKLPADAIAKEHKGSKLRVHLEQLSADVSTPSTLLTAPIRFSLATVQDDRIVEIGLLNGLLEHTITIPSNVDASRVTTAVRIGTDGRSLAHVPTTIVTQGGETMARFYTPLGSGTYGLIYHQAAFKDTAKHWAHKSIEEMASRMILLGTAKDQFEPQKEITRAEFTAMILRAMGLEKVEITDHRGHSYTDIGLKPWYASIVHTGSALGLIDGYQDGTFKPNASITRQEAVVVIARAIRWIGVEDQLSEERQQQLLEAYQDSHRLGNWAKASAALALHQGIVVGDQGKLSPTSNITRAETAVMIQRLLEKAQLIQ</sequence>
<reference evidence="2 3" key="1">
    <citation type="submission" date="2017-04" db="EMBL/GenBank/DDBJ databases">
        <authorList>
            <person name="Afonso C.L."/>
            <person name="Miller P.J."/>
            <person name="Scott M.A."/>
            <person name="Spackman E."/>
            <person name="Goraichik I."/>
            <person name="Dimitrov K.M."/>
            <person name="Suarez D.L."/>
            <person name="Swayne D.E."/>
        </authorList>
    </citation>
    <scope>NUCLEOTIDE SEQUENCE [LARGE SCALE GENOMIC DNA]</scope>
    <source>
        <strain evidence="2 3">11</strain>
    </source>
</reference>
<organism evidence="2 3">
    <name type="scientific">Paenibacillus aquistagni</name>
    <dbReference type="NCBI Taxonomy" id="1852522"/>
    <lineage>
        <taxon>Bacteria</taxon>
        <taxon>Bacillati</taxon>
        <taxon>Bacillota</taxon>
        <taxon>Bacilli</taxon>
        <taxon>Bacillales</taxon>
        <taxon>Paenibacillaceae</taxon>
        <taxon>Paenibacillus</taxon>
    </lineage>
</organism>
<dbReference type="Proteomes" id="UP000193834">
    <property type="component" value="Unassembled WGS sequence"/>
</dbReference>
<dbReference type="PANTHER" id="PTHR43308">
    <property type="entry name" value="OUTER MEMBRANE PROTEIN ALPHA-RELATED"/>
    <property type="match status" value="1"/>
</dbReference>
<evidence type="ECO:0000313" key="2">
    <source>
        <dbReference type="EMBL" id="SMG57605.1"/>
    </source>
</evidence>
<dbReference type="Gene3D" id="2.60.40.10">
    <property type="entry name" value="Immunoglobulins"/>
    <property type="match status" value="1"/>
</dbReference>
<proteinExistence type="predicted"/>
<dbReference type="Pfam" id="PF00395">
    <property type="entry name" value="SLH"/>
    <property type="match status" value="3"/>
</dbReference>
<feature type="domain" description="SLH" evidence="1">
    <location>
        <begin position="1353"/>
        <end position="1416"/>
    </location>
</feature>
<dbReference type="InterPro" id="IPR013783">
    <property type="entry name" value="Ig-like_fold"/>
</dbReference>
<feature type="domain" description="SLH" evidence="1">
    <location>
        <begin position="1488"/>
        <end position="1547"/>
    </location>
</feature>
<feature type="domain" description="SLH" evidence="1">
    <location>
        <begin position="1417"/>
        <end position="1480"/>
    </location>
</feature>
<keyword evidence="3" id="KW-1185">Reference proteome</keyword>
<accession>A0A1X7LUV7</accession>
<dbReference type="InterPro" id="IPR051465">
    <property type="entry name" value="Cell_Envelope_Struct_Comp"/>
</dbReference>
<dbReference type="OrthoDB" id="3193440at2"/>
<dbReference type="EMBL" id="FXAZ01000008">
    <property type="protein sequence ID" value="SMG57605.1"/>
    <property type="molecule type" value="Genomic_DNA"/>
</dbReference>
<dbReference type="PANTHER" id="PTHR43308:SF5">
    <property type="entry name" value="S-LAYER PROTEIN _ PEPTIDOGLYCAN ENDO-BETA-N-ACETYLGLUCOSAMINIDASE"/>
    <property type="match status" value="1"/>
</dbReference>
<evidence type="ECO:0000259" key="1">
    <source>
        <dbReference type="PROSITE" id="PS51272"/>
    </source>
</evidence>
<evidence type="ECO:0000313" key="3">
    <source>
        <dbReference type="Proteomes" id="UP000193834"/>
    </source>
</evidence>
<name>A0A1X7LUV7_9BACL</name>
<protein>
    <submittedName>
        <fullName evidence="2">S-layer homology domain-containing protein</fullName>
    </submittedName>
</protein>
<dbReference type="InterPro" id="IPR001119">
    <property type="entry name" value="SLH_dom"/>
</dbReference>